<gene>
    <name evidence="2" type="ORF">CC78DRAFT_582999</name>
</gene>
<sequence length="307" mass="33895">MQPHKFTRNVLRHRPHMYGLTSNNHVSLANSVLASAKPAYQKIPTNHVAGPSHYVRQAAPPPPNLCISPTPSTRRKLDDSATIHVPPSKRPCLQAALQPSITKRPLPKPYASPVRHSCSNSSSPSCSEVSKPHALPSWYTAYRSLPASSILPTDSTQDIPVNTTKKQYKSHSTPIGLQHNQQILSMLKPSTHLSTDFNEYRTTYRSNLPHPSAAVETEHAPDTEKGKEEGEEEVDTPPPSHPVPPQQYRSPIYHRIAHTASLPSAIARLARRNTRSTTFASALAHRPNAPSNPRSDVLKTDVYILPH</sequence>
<comment type="caution">
    <text evidence="2">The sequence shown here is derived from an EMBL/GenBank/DDBJ whole genome shotgun (WGS) entry which is preliminary data.</text>
</comment>
<feature type="compositionally biased region" description="Low complexity" evidence="1">
    <location>
        <begin position="112"/>
        <end position="126"/>
    </location>
</feature>
<proteinExistence type="predicted"/>
<feature type="region of interest" description="Disordered" evidence="1">
    <location>
        <begin position="203"/>
        <end position="245"/>
    </location>
</feature>
<feature type="compositionally biased region" description="Pro residues" evidence="1">
    <location>
        <begin position="236"/>
        <end position="245"/>
    </location>
</feature>
<dbReference type="OrthoDB" id="3784214at2759"/>
<organism evidence="2 3">
    <name type="scientific">Lojkania enalia</name>
    <dbReference type="NCBI Taxonomy" id="147567"/>
    <lineage>
        <taxon>Eukaryota</taxon>
        <taxon>Fungi</taxon>
        <taxon>Dikarya</taxon>
        <taxon>Ascomycota</taxon>
        <taxon>Pezizomycotina</taxon>
        <taxon>Dothideomycetes</taxon>
        <taxon>Pleosporomycetidae</taxon>
        <taxon>Pleosporales</taxon>
        <taxon>Pleosporales incertae sedis</taxon>
        <taxon>Lojkania</taxon>
    </lineage>
</organism>
<dbReference type="Proteomes" id="UP000800093">
    <property type="component" value="Unassembled WGS sequence"/>
</dbReference>
<accession>A0A9P4N7H6</accession>
<evidence type="ECO:0000313" key="2">
    <source>
        <dbReference type="EMBL" id="KAF2262076.1"/>
    </source>
</evidence>
<dbReference type="EMBL" id="ML986645">
    <property type="protein sequence ID" value="KAF2262076.1"/>
    <property type="molecule type" value="Genomic_DNA"/>
</dbReference>
<feature type="compositionally biased region" description="Basic and acidic residues" evidence="1">
    <location>
        <begin position="216"/>
        <end position="228"/>
    </location>
</feature>
<keyword evidence="3" id="KW-1185">Reference proteome</keyword>
<evidence type="ECO:0000313" key="3">
    <source>
        <dbReference type="Proteomes" id="UP000800093"/>
    </source>
</evidence>
<reference evidence="3" key="1">
    <citation type="journal article" date="2020" name="Stud. Mycol.">
        <title>101 Dothideomycetes genomes: A test case for predicting lifestyles and emergence of pathogens.</title>
        <authorList>
            <person name="Haridas S."/>
            <person name="Albert R."/>
            <person name="Binder M."/>
            <person name="Bloem J."/>
            <person name="LaButti K."/>
            <person name="Salamov A."/>
            <person name="Andreopoulos B."/>
            <person name="Baker S."/>
            <person name="Barry K."/>
            <person name="Bills G."/>
            <person name="Bluhm B."/>
            <person name="Cannon C."/>
            <person name="Castanera R."/>
            <person name="Culley D."/>
            <person name="Daum C."/>
            <person name="Ezra D."/>
            <person name="Gonzalez J."/>
            <person name="Henrissat B."/>
            <person name="Kuo A."/>
            <person name="Liang C."/>
            <person name="Lipzen A."/>
            <person name="Lutzoni F."/>
            <person name="Magnuson J."/>
            <person name="Mondo S."/>
            <person name="Nolan M."/>
            <person name="Ohm R."/>
            <person name="Pangilinan J."/>
            <person name="Park H.-J."/>
            <person name="Ramirez L."/>
            <person name="Alfaro M."/>
            <person name="Sun H."/>
            <person name="Tritt A."/>
            <person name="Yoshinaga Y."/>
            <person name="Zwiers L.-H."/>
            <person name="Turgeon B."/>
            <person name="Goodwin S."/>
            <person name="Spatafora J."/>
            <person name="Crous P."/>
            <person name="Grigoriev I."/>
        </authorList>
    </citation>
    <scope>NUCLEOTIDE SEQUENCE [LARGE SCALE GENOMIC DNA]</scope>
    <source>
        <strain evidence="3">CBS 304.66</strain>
    </source>
</reference>
<feature type="region of interest" description="Disordered" evidence="1">
    <location>
        <begin position="103"/>
        <end position="126"/>
    </location>
</feature>
<dbReference type="AlphaFoldDB" id="A0A9P4N7H6"/>
<protein>
    <submittedName>
        <fullName evidence="2">Uncharacterized protein</fullName>
    </submittedName>
</protein>
<evidence type="ECO:0000256" key="1">
    <source>
        <dbReference type="SAM" id="MobiDB-lite"/>
    </source>
</evidence>
<name>A0A9P4N7H6_9PLEO</name>